<keyword evidence="3 11" id="KW-0812">Transmembrane</keyword>
<dbReference type="AlphaFoldDB" id="A0A4T0FKC7"/>
<dbReference type="OrthoDB" id="5576752at2759"/>
<evidence type="ECO:0008006" key="14">
    <source>
        <dbReference type="Google" id="ProtNLM"/>
    </source>
</evidence>
<evidence type="ECO:0000256" key="10">
    <source>
        <dbReference type="SAM" id="MobiDB-lite"/>
    </source>
</evidence>
<evidence type="ECO:0000313" key="12">
    <source>
        <dbReference type="EMBL" id="TIA88115.1"/>
    </source>
</evidence>
<name>A0A4T0FKC7_9BASI</name>
<comment type="function">
    <text evidence="9">Essential for the assembly of ubiquinol-cytochrome c reductase. It has a direct effect on the correct occurrence of the Rieske protein, core 4, core 5 and apocytochrome b.</text>
</comment>
<keyword evidence="13" id="KW-1185">Reference proteome</keyword>
<comment type="caution">
    <text evidence="12">The sequence shown here is derived from an EMBL/GenBank/DDBJ whole genome shotgun (WGS) entry which is preliminary data.</text>
</comment>
<dbReference type="InterPro" id="IPR012420">
    <property type="entry name" value="Cbp4"/>
</dbReference>
<evidence type="ECO:0000313" key="13">
    <source>
        <dbReference type="Proteomes" id="UP000310189"/>
    </source>
</evidence>
<comment type="subcellular location">
    <subcellularLocation>
        <location evidence="1">Mitochondrion inner membrane</location>
        <topology evidence="1">Single-pass membrane protein</topology>
    </subcellularLocation>
</comment>
<keyword evidence="6" id="KW-0496">Mitochondrion</keyword>
<evidence type="ECO:0000256" key="5">
    <source>
        <dbReference type="ARBA" id="ARBA00022989"/>
    </source>
</evidence>
<proteinExistence type="inferred from homology"/>
<feature type="region of interest" description="Disordered" evidence="10">
    <location>
        <begin position="45"/>
        <end position="68"/>
    </location>
</feature>
<keyword evidence="5 11" id="KW-1133">Transmembrane helix</keyword>
<evidence type="ECO:0000256" key="1">
    <source>
        <dbReference type="ARBA" id="ARBA00004434"/>
    </source>
</evidence>
<organism evidence="12 13">
    <name type="scientific">Wallemia hederae</name>
    <dbReference type="NCBI Taxonomy" id="1540922"/>
    <lineage>
        <taxon>Eukaryota</taxon>
        <taxon>Fungi</taxon>
        <taxon>Dikarya</taxon>
        <taxon>Basidiomycota</taxon>
        <taxon>Wallemiomycotina</taxon>
        <taxon>Wallemiomycetes</taxon>
        <taxon>Wallemiales</taxon>
        <taxon>Wallemiaceae</taxon>
        <taxon>Wallemia</taxon>
    </lineage>
</organism>
<keyword evidence="8" id="KW-0143">Chaperone</keyword>
<dbReference type="Proteomes" id="UP000310189">
    <property type="component" value="Unassembled WGS sequence"/>
</dbReference>
<evidence type="ECO:0000256" key="4">
    <source>
        <dbReference type="ARBA" id="ARBA00022792"/>
    </source>
</evidence>
<sequence length="68" mass="7773">MVKIAWGRWAFWSSVIMGSGYGLMVGLTPSDEDLYNKLSPDLKRRVDKNRQEREKAEMALKGNSQRAV</sequence>
<dbReference type="EMBL" id="SPNW01000042">
    <property type="protein sequence ID" value="TIA88115.1"/>
    <property type="molecule type" value="Genomic_DNA"/>
</dbReference>
<evidence type="ECO:0000256" key="3">
    <source>
        <dbReference type="ARBA" id="ARBA00022692"/>
    </source>
</evidence>
<evidence type="ECO:0000256" key="6">
    <source>
        <dbReference type="ARBA" id="ARBA00023128"/>
    </source>
</evidence>
<dbReference type="GO" id="GO:0005743">
    <property type="term" value="C:mitochondrial inner membrane"/>
    <property type="evidence" value="ECO:0007669"/>
    <property type="project" value="UniProtKB-SubCell"/>
</dbReference>
<evidence type="ECO:0000256" key="11">
    <source>
        <dbReference type="SAM" id="Phobius"/>
    </source>
</evidence>
<evidence type="ECO:0000256" key="9">
    <source>
        <dbReference type="ARBA" id="ARBA00025413"/>
    </source>
</evidence>
<evidence type="ECO:0000256" key="2">
    <source>
        <dbReference type="ARBA" id="ARBA00006780"/>
    </source>
</evidence>
<evidence type="ECO:0000256" key="8">
    <source>
        <dbReference type="ARBA" id="ARBA00023186"/>
    </source>
</evidence>
<feature type="compositionally biased region" description="Basic and acidic residues" evidence="10">
    <location>
        <begin position="45"/>
        <end position="58"/>
    </location>
</feature>
<reference evidence="12 13" key="1">
    <citation type="submission" date="2019-03" db="EMBL/GenBank/DDBJ databases">
        <title>Sequencing 23 genomes of Wallemia ichthyophaga.</title>
        <authorList>
            <person name="Gostincar C."/>
        </authorList>
    </citation>
    <scope>NUCLEOTIDE SEQUENCE [LARGE SCALE GENOMIC DNA]</scope>
    <source>
        <strain evidence="12 13">EXF-5753</strain>
    </source>
</reference>
<protein>
    <recommendedName>
        <fullName evidence="14">Cytochrome b mRNA-processing protein 4</fullName>
    </recommendedName>
</protein>
<comment type="similarity">
    <text evidence="2">Belongs to the CBP4 family.</text>
</comment>
<keyword evidence="4" id="KW-0999">Mitochondrion inner membrane</keyword>
<gene>
    <name evidence="12" type="ORF">E3P99_02756</name>
</gene>
<accession>A0A4T0FKC7</accession>
<evidence type="ECO:0000256" key="7">
    <source>
        <dbReference type="ARBA" id="ARBA00023136"/>
    </source>
</evidence>
<keyword evidence="7 11" id="KW-0472">Membrane</keyword>
<feature type="transmembrane region" description="Helical" evidence="11">
    <location>
        <begin position="6"/>
        <end position="27"/>
    </location>
</feature>
<dbReference type="Pfam" id="PF07960">
    <property type="entry name" value="CBP4"/>
    <property type="match status" value="1"/>
</dbReference>